<protein>
    <submittedName>
        <fullName evidence="1">Beta-lactamase/transpeptidase-like protein</fullName>
    </submittedName>
</protein>
<keyword evidence="2" id="KW-1185">Reference proteome</keyword>
<accession>A0ACB8APR5</accession>
<gene>
    <name evidence="1" type="ORF">BJ138DRAFT_1143689</name>
</gene>
<proteinExistence type="predicted"/>
<dbReference type="EMBL" id="MU267612">
    <property type="protein sequence ID" value="KAH7914552.1"/>
    <property type="molecule type" value="Genomic_DNA"/>
</dbReference>
<evidence type="ECO:0000313" key="2">
    <source>
        <dbReference type="Proteomes" id="UP000790377"/>
    </source>
</evidence>
<comment type="caution">
    <text evidence="1">The sequence shown here is derived from an EMBL/GenBank/DDBJ whole genome shotgun (WGS) entry which is preliminary data.</text>
</comment>
<sequence length="572" mass="63579">MKAPPPVTPSPGVQQYSPLSRKWGLIILFLVVSMLLYHYERPQIPWPDRTTKVQLQHTCRPPPPPYLAATPPSETDPTMVKTFDTLENVLQNRFSLGGLDSLSVAVVGSNGSLFEGFWGRRRANETNDEEYKKVNRDSVYRVASISKLFTALETLILRDRGILNLDDPVSKVLPEFTYHSFYAPITYRSLMSHMSGLGVDWPPGDASAGWPRSLDGRGPPIFNGLPFPSHQDVFDVIAITPPVLQPYTFPVYSNTGYRVLGMANVAANQRFEGPDSPATHAELVSRDIFEPLALNGSSFLATDSNSANLVISSFEPSEVDQDFLDATNPTGGQMSSLSDLIKLMQTFIAPNRPESLLSPYTLREWMRPLHSWFDDFSEVGAPWEIYSSKDKYGRTQKIYQKLGELAGHHTAFTINPVNSYGVIVLTTGPTSETIWLTNLIIEHIQSAFDTALEDATREVIVGSWISDDEQSSITIDLDQGSLYVSRYMLNGTDVLGVLQYSDTPEKLPLWSTLENQYRLIVPAPAEGCLFNWVMLDSYGYIDGYSVNTIHVLGEGSGSTIHIPGVSKGLRRQ</sequence>
<organism evidence="1 2">
    <name type="scientific">Hygrophoropsis aurantiaca</name>
    <dbReference type="NCBI Taxonomy" id="72124"/>
    <lineage>
        <taxon>Eukaryota</taxon>
        <taxon>Fungi</taxon>
        <taxon>Dikarya</taxon>
        <taxon>Basidiomycota</taxon>
        <taxon>Agaricomycotina</taxon>
        <taxon>Agaricomycetes</taxon>
        <taxon>Agaricomycetidae</taxon>
        <taxon>Boletales</taxon>
        <taxon>Coniophorineae</taxon>
        <taxon>Hygrophoropsidaceae</taxon>
        <taxon>Hygrophoropsis</taxon>
    </lineage>
</organism>
<name>A0ACB8APR5_9AGAM</name>
<reference evidence="1" key="1">
    <citation type="journal article" date="2021" name="New Phytol.">
        <title>Evolutionary innovations through gain and loss of genes in the ectomycorrhizal Boletales.</title>
        <authorList>
            <person name="Wu G."/>
            <person name="Miyauchi S."/>
            <person name="Morin E."/>
            <person name="Kuo A."/>
            <person name="Drula E."/>
            <person name="Varga T."/>
            <person name="Kohler A."/>
            <person name="Feng B."/>
            <person name="Cao Y."/>
            <person name="Lipzen A."/>
            <person name="Daum C."/>
            <person name="Hundley H."/>
            <person name="Pangilinan J."/>
            <person name="Johnson J."/>
            <person name="Barry K."/>
            <person name="LaButti K."/>
            <person name="Ng V."/>
            <person name="Ahrendt S."/>
            <person name="Min B."/>
            <person name="Choi I.G."/>
            <person name="Park H."/>
            <person name="Plett J.M."/>
            <person name="Magnuson J."/>
            <person name="Spatafora J.W."/>
            <person name="Nagy L.G."/>
            <person name="Henrissat B."/>
            <person name="Grigoriev I.V."/>
            <person name="Yang Z.L."/>
            <person name="Xu J."/>
            <person name="Martin F.M."/>
        </authorList>
    </citation>
    <scope>NUCLEOTIDE SEQUENCE</scope>
    <source>
        <strain evidence="1">ATCC 28755</strain>
    </source>
</reference>
<dbReference type="Proteomes" id="UP000790377">
    <property type="component" value="Unassembled WGS sequence"/>
</dbReference>
<evidence type="ECO:0000313" key="1">
    <source>
        <dbReference type="EMBL" id="KAH7914552.1"/>
    </source>
</evidence>